<organism evidence="1 2">
    <name type="scientific">Artemisia annua</name>
    <name type="common">Sweet wormwood</name>
    <dbReference type="NCBI Taxonomy" id="35608"/>
    <lineage>
        <taxon>Eukaryota</taxon>
        <taxon>Viridiplantae</taxon>
        <taxon>Streptophyta</taxon>
        <taxon>Embryophyta</taxon>
        <taxon>Tracheophyta</taxon>
        <taxon>Spermatophyta</taxon>
        <taxon>Magnoliopsida</taxon>
        <taxon>eudicotyledons</taxon>
        <taxon>Gunneridae</taxon>
        <taxon>Pentapetalae</taxon>
        <taxon>asterids</taxon>
        <taxon>campanulids</taxon>
        <taxon>Asterales</taxon>
        <taxon>Asteraceae</taxon>
        <taxon>Asteroideae</taxon>
        <taxon>Anthemideae</taxon>
        <taxon>Artemisiinae</taxon>
        <taxon>Artemisia</taxon>
    </lineage>
</organism>
<sequence length="122" mass="14074">MATNDPTPLLNELKIVSGSQEIHKAFKYLYGHEHVTDEVFIRLLGEKRDELQSTIDQKTAHLAELWSLNHDEVDSAGDVYACEHTVLVRLRKRMEVITGLLFELREGLTEKEEHISILEVYD</sequence>
<protein>
    <submittedName>
        <fullName evidence="1">Uncharacterized protein</fullName>
    </submittedName>
</protein>
<dbReference type="EMBL" id="PKPP01002457">
    <property type="protein sequence ID" value="PWA75139.1"/>
    <property type="molecule type" value="Genomic_DNA"/>
</dbReference>
<dbReference type="AlphaFoldDB" id="A0A2U1NNQ5"/>
<keyword evidence="2" id="KW-1185">Reference proteome</keyword>
<dbReference type="Proteomes" id="UP000245207">
    <property type="component" value="Unassembled WGS sequence"/>
</dbReference>
<comment type="caution">
    <text evidence="1">The sequence shown here is derived from an EMBL/GenBank/DDBJ whole genome shotgun (WGS) entry which is preliminary data.</text>
</comment>
<name>A0A2U1NNQ5_ARTAN</name>
<gene>
    <name evidence="1" type="ORF">CTI12_AA223030</name>
</gene>
<proteinExistence type="predicted"/>
<accession>A0A2U1NNQ5</accession>
<reference evidence="1 2" key="1">
    <citation type="journal article" date="2018" name="Mol. Plant">
        <title>The genome of Artemisia annua provides insight into the evolution of Asteraceae family and artemisinin biosynthesis.</title>
        <authorList>
            <person name="Shen Q."/>
            <person name="Zhang L."/>
            <person name="Liao Z."/>
            <person name="Wang S."/>
            <person name="Yan T."/>
            <person name="Shi P."/>
            <person name="Liu M."/>
            <person name="Fu X."/>
            <person name="Pan Q."/>
            <person name="Wang Y."/>
            <person name="Lv Z."/>
            <person name="Lu X."/>
            <person name="Zhang F."/>
            <person name="Jiang W."/>
            <person name="Ma Y."/>
            <person name="Chen M."/>
            <person name="Hao X."/>
            <person name="Li L."/>
            <person name="Tang Y."/>
            <person name="Lv G."/>
            <person name="Zhou Y."/>
            <person name="Sun X."/>
            <person name="Brodelius P.E."/>
            <person name="Rose J.K.C."/>
            <person name="Tang K."/>
        </authorList>
    </citation>
    <scope>NUCLEOTIDE SEQUENCE [LARGE SCALE GENOMIC DNA]</scope>
    <source>
        <strain evidence="2">cv. Huhao1</strain>
        <tissue evidence="1">Leaf</tissue>
    </source>
</reference>
<evidence type="ECO:0000313" key="2">
    <source>
        <dbReference type="Proteomes" id="UP000245207"/>
    </source>
</evidence>
<evidence type="ECO:0000313" key="1">
    <source>
        <dbReference type="EMBL" id="PWA75139.1"/>
    </source>
</evidence>